<organism evidence="1">
    <name type="scientific">uncultured Caudovirales phage</name>
    <dbReference type="NCBI Taxonomy" id="2100421"/>
    <lineage>
        <taxon>Viruses</taxon>
        <taxon>Duplodnaviria</taxon>
        <taxon>Heunggongvirae</taxon>
        <taxon>Uroviricota</taxon>
        <taxon>Caudoviricetes</taxon>
        <taxon>Peduoviridae</taxon>
        <taxon>Maltschvirus</taxon>
        <taxon>Maltschvirus maltsch</taxon>
    </lineage>
</organism>
<dbReference type="EMBL" id="LR796964">
    <property type="protein sequence ID" value="CAB4178105.1"/>
    <property type="molecule type" value="Genomic_DNA"/>
</dbReference>
<name>A0A6J5QA16_9CAUD</name>
<gene>
    <name evidence="1" type="ORF">UFOVP1004_59</name>
</gene>
<evidence type="ECO:0000313" key="1">
    <source>
        <dbReference type="EMBL" id="CAB4178105.1"/>
    </source>
</evidence>
<accession>A0A6J5QA16</accession>
<sequence>MNTAITHSMRISEANRLAEGYMNSRSQTRKNVLGLIEQRVERWSCGSLLTLEEQDANDLKSLLVRTFTEGFATGCRNVLGRLDRETT</sequence>
<reference evidence="1" key="1">
    <citation type="submission" date="2020-05" db="EMBL/GenBank/DDBJ databases">
        <authorList>
            <person name="Chiriac C."/>
            <person name="Salcher M."/>
            <person name="Ghai R."/>
            <person name="Kavagutti S V."/>
        </authorList>
    </citation>
    <scope>NUCLEOTIDE SEQUENCE</scope>
</reference>
<proteinExistence type="predicted"/>
<protein>
    <submittedName>
        <fullName evidence="1">Uncharacterized protein</fullName>
    </submittedName>
</protein>